<dbReference type="SUPFAM" id="SSF56349">
    <property type="entry name" value="DNA breaking-rejoining enzymes"/>
    <property type="match status" value="1"/>
</dbReference>
<dbReference type="GO" id="GO:0015074">
    <property type="term" value="P:DNA integration"/>
    <property type="evidence" value="ECO:0007669"/>
    <property type="project" value="UniProtKB-KW"/>
</dbReference>
<evidence type="ECO:0000256" key="3">
    <source>
        <dbReference type="ARBA" id="ARBA00023125"/>
    </source>
</evidence>
<dbReference type="PANTHER" id="PTHR30349">
    <property type="entry name" value="PHAGE INTEGRASE-RELATED"/>
    <property type="match status" value="1"/>
</dbReference>
<dbReference type="Gene3D" id="1.10.443.10">
    <property type="entry name" value="Intergrase catalytic core"/>
    <property type="match status" value="1"/>
</dbReference>
<protein>
    <submittedName>
        <fullName evidence="7">Phage integrase</fullName>
    </submittedName>
</protein>
<name>A0A4Q5AZQ3_9BIFI</name>
<dbReference type="InterPro" id="IPR011010">
    <property type="entry name" value="DNA_brk_join_enz"/>
</dbReference>
<comment type="similarity">
    <text evidence="1">Belongs to the 'phage' integrase family.</text>
</comment>
<dbReference type="RefSeq" id="WP_129914025.1">
    <property type="nucleotide sequence ID" value="NZ_RYUY01000001.1"/>
</dbReference>
<dbReference type="Gene3D" id="1.10.150.130">
    <property type="match status" value="1"/>
</dbReference>
<dbReference type="InterPro" id="IPR002104">
    <property type="entry name" value="Integrase_catalytic"/>
</dbReference>
<keyword evidence="4" id="KW-0233">DNA recombination</keyword>
<evidence type="ECO:0000313" key="7">
    <source>
        <dbReference type="EMBL" id="RYQ40572.1"/>
    </source>
</evidence>
<evidence type="ECO:0000256" key="4">
    <source>
        <dbReference type="ARBA" id="ARBA00023172"/>
    </source>
</evidence>
<evidence type="ECO:0000256" key="1">
    <source>
        <dbReference type="ARBA" id="ARBA00008857"/>
    </source>
</evidence>
<dbReference type="Proteomes" id="UP000293208">
    <property type="component" value="Unassembled WGS sequence"/>
</dbReference>
<evidence type="ECO:0000256" key="5">
    <source>
        <dbReference type="SAM" id="MobiDB-lite"/>
    </source>
</evidence>
<organism evidence="7 8">
    <name type="scientific">Bifidobacterium pseudolongum subsp. globosum</name>
    <dbReference type="NCBI Taxonomy" id="1690"/>
    <lineage>
        <taxon>Bacteria</taxon>
        <taxon>Bacillati</taxon>
        <taxon>Actinomycetota</taxon>
        <taxon>Actinomycetes</taxon>
        <taxon>Bifidobacteriales</taxon>
        <taxon>Bifidobacteriaceae</taxon>
        <taxon>Bifidobacterium</taxon>
    </lineage>
</organism>
<evidence type="ECO:0000259" key="6">
    <source>
        <dbReference type="PROSITE" id="PS51898"/>
    </source>
</evidence>
<dbReference type="InterPro" id="IPR004107">
    <property type="entry name" value="Integrase_SAM-like_N"/>
</dbReference>
<comment type="caution">
    <text evidence="7">The sequence shown here is derived from an EMBL/GenBank/DDBJ whole genome shotgun (WGS) entry which is preliminary data.</text>
</comment>
<proteinExistence type="inferred from homology"/>
<accession>A0A4Q5AZQ3</accession>
<dbReference type="PROSITE" id="PS51898">
    <property type="entry name" value="TYR_RECOMBINASE"/>
    <property type="match status" value="1"/>
</dbReference>
<dbReference type="GO" id="GO:0006310">
    <property type="term" value="P:DNA recombination"/>
    <property type="evidence" value="ECO:0007669"/>
    <property type="project" value="UniProtKB-KW"/>
</dbReference>
<feature type="domain" description="Tyr recombinase" evidence="6">
    <location>
        <begin position="203"/>
        <end position="404"/>
    </location>
</feature>
<feature type="region of interest" description="Disordered" evidence="5">
    <location>
        <begin position="1"/>
        <end position="25"/>
    </location>
</feature>
<keyword evidence="3" id="KW-0238">DNA-binding</keyword>
<dbReference type="InterPro" id="IPR010998">
    <property type="entry name" value="Integrase_recombinase_N"/>
</dbReference>
<keyword evidence="2" id="KW-0229">DNA integration</keyword>
<dbReference type="InterPro" id="IPR050090">
    <property type="entry name" value="Tyrosine_recombinase_XerCD"/>
</dbReference>
<evidence type="ECO:0000313" key="8">
    <source>
        <dbReference type="Proteomes" id="UP000293208"/>
    </source>
</evidence>
<dbReference type="EMBL" id="RYUY01000001">
    <property type="protein sequence ID" value="RYQ40572.1"/>
    <property type="molecule type" value="Genomic_DNA"/>
</dbReference>
<dbReference type="PANTHER" id="PTHR30349:SF64">
    <property type="entry name" value="PROPHAGE INTEGRASE INTD-RELATED"/>
    <property type="match status" value="1"/>
</dbReference>
<sequence length="464" mass="52132">MAQRKRRAFGKITERPKKKRGRYEASYPTPIEYCEQYKGQRPRQWRNFDTRDEAEIWLHQERRLIELGSWSPVELRKAEAKRRKESTVTFAQYAEHWIETRRKPDGSPRADGTVKRNRTMLRLHLMPYFGDTPMDEVSVRQVKSWIDTTADTMKDAMTARHNSFVLLKAIFNTAATEPIDDEGDTLIAKSPVTGTVPRPPKAHKTVAVTDEQIWELYNVIREKYHREDLAVVPLIGLFEGCRVGEVLALRRCDVNMDTDEISVSASVKDANELDPDKPRQIVRGTTKTRDSTRVIPVAPDLRDVLYEYINKHVPEDPDAPLFRAPRSGGFLAENSFTEVYVKAREQVPGLSGCRFHDLRHNMLTKISAAAGVAVAKRIAGHSDVRVTGGYLDAVTGDDMRKAIGANAVPSAAKPASAAAGSDVASWARTLAELDPAVRAQVLKELPAEMQARVMLAMFQQGEVS</sequence>
<dbReference type="InterPro" id="IPR013762">
    <property type="entry name" value="Integrase-like_cat_sf"/>
</dbReference>
<dbReference type="GO" id="GO:0003677">
    <property type="term" value="F:DNA binding"/>
    <property type="evidence" value="ECO:0007669"/>
    <property type="project" value="UniProtKB-KW"/>
</dbReference>
<dbReference type="Pfam" id="PF14659">
    <property type="entry name" value="Phage_int_SAM_3"/>
    <property type="match status" value="1"/>
</dbReference>
<reference evidence="7 8" key="1">
    <citation type="submission" date="2018-12" db="EMBL/GenBank/DDBJ databases">
        <title>Unveiling genomic diversity among members of the Bifidobacterium pseudolongum species, a widely distributed gut commensal of the animal kingdom.</title>
        <authorList>
            <person name="Lugli G.A."/>
            <person name="Duranti S."/>
            <person name="Albert K."/>
            <person name="Mancabelli L."/>
            <person name="Napoli S."/>
            <person name="Viappiani A."/>
            <person name="Anzalone R."/>
            <person name="Longhi G."/>
            <person name="Milani C."/>
            <person name="Turroni F."/>
            <person name="Alessandri G."/>
            <person name="Sela D.A."/>
            <person name="Van Sinderen D."/>
            <person name="Ventura M."/>
        </authorList>
    </citation>
    <scope>NUCLEOTIDE SEQUENCE [LARGE SCALE GENOMIC DNA]</scope>
    <source>
        <strain evidence="7 8">2001B</strain>
    </source>
</reference>
<gene>
    <name evidence="7" type="ORF">PG2001B_0453</name>
</gene>
<evidence type="ECO:0000256" key="2">
    <source>
        <dbReference type="ARBA" id="ARBA00022908"/>
    </source>
</evidence>
<dbReference type="Pfam" id="PF00589">
    <property type="entry name" value="Phage_integrase"/>
    <property type="match status" value="1"/>
</dbReference>
<dbReference type="AlphaFoldDB" id="A0A4Q5AZQ3"/>